<accession>A0A6L6YEE1</accession>
<evidence type="ECO:0000313" key="3">
    <source>
        <dbReference type="Proteomes" id="UP000472580"/>
    </source>
</evidence>
<proteinExistence type="predicted"/>
<organism evidence="2 3">
    <name type="scientific">Parasutterella muris</name>
    <dbReference type="NCBI Taxonomy" id="2565572"/>
    <lineage>
        <taxon>Bacteria</taxon>
        <taxon>Pseudomonadati</taxon>
        <taxon>Pseudomonadota</taxon>
        <taxon>Betaproteobacteria</taxon>
        <taxon>Burkholderiales</taxon>
        <taxon>Sutterellaceae</taxon>
        <taxon>Parasutterella</taxon>
    </lineage>
</organism>
<evidence type="ECO:0000313" key="2">
    <source>
        <dbReference type="EMBL" id="MVX56045.1"/>
    </source>
</evidence>
<dbReference type="Proteomes" id="UP000472580">
    <property type="component" value="Unassembled WGS sequence"/>
</dbReference>
<name>A0A6L6YEE1_9BURK</name>
<feature type="region of interest" description="Disordered" evidence="1">
    <location>
        <begin position="101"/>
        <end position="125"/>
    </location>
</feature>
<dbReference type="EMBL" id="WSRP01000005">
    <property type="protein sequence ID" value="MVX56045.1"/>
    <property type="molecule type" value="Genomic_DNA"/>
</dbReference>
<comment type="caution">
    <text evidence="2">The sequence shown here is derived from an EMBL/GenBank/DDBJ whole genome shotgun (WGS) entry which is preliminary data.</text>
</comment>
<keyword evidence="3" id="KW-1185">Reference proteome</keyword>
<dbReference type="OrthoDB" id="9913457at2"/>
<protein>
    <submittedName>
        <fullName evidence="2">Uncharacterized protein</fullName>
    </submittedName>
</protein>
<dbReference type="AlphaFoldDB" id="A0A6L6YEE1"/>
<sequence>MPNVVGNIKASVPPEQQNRTLNPGDVSFLGFERKDNVFYVTFAWCDMLGGRHEHTFLRGDIFANFHTVLKVFTDGGLPIDTHKLDDFHTRLCQLSTVLVQENKPEEKKEEKKEDKKEEKKEVAKK</sequence>
<gene>
    <name evidence="2" type="ORF">E5987_02335</name>
</gene>
<dbReference type="RefSeq" id="WP_160334481.1">
    <property type="nucleotide sequence ID" value="NZ_WSRP01000005.1"/>
</dbReference>
<feature type="compositionally biased region" description="Basic and acidic residues" evidence="1">
    <location>
        <begin position="102"/>
        <end position="125"/>
    </location>
</feature>
<reference evidence="2 3" key="1">
    <citation type="submission" date="2019-12" db="EMBL/GenBank/DDBJ databases">
        <title>Microbes associate with the intestines of laboratory mice.</title>
        <authorList>
            <person name="Navarre W."/>
            <person name="Wong E."/>
        </authorList>
    </citation>
    <scope>NUCLEOTIDE SEQUENCE [LARGE SCALE GENOMIC DNA]</scope>
    <source>
        <strain evidence="2 3">NM82_D38</strain>
    </source>
</reference>
<evidence type="ECO:0000256" key="1">
    <source>
        <dbReference type="SAM" id="MobiDB-lite"/>
    </source>
</evidence>